<evidence type="ECO:0008006" key="3">
    <source>
        <dbReference type="Google" id="ProtNLM"/>
    </source>
</evidence>
<keyword evidence="2" id="KW-1185">Reference proteome</keyword>
<evidence type="ECO:0000313" key="1">
    <source>
        <dbReference type="EMBL" id="QYD71703.1"/>
    </source>
</evidence>
<sequence>MKPLHAVLAVAFVACGGLLIFGNHDSPDQVVEAAPRAGAAHRAAGQADRGADATTAASTDNGSIVGIAALRSRKDLFGSAGSGHHELFGSQTWAPALPSVAPAGAEVPPLPSAPMAPNLPFTYIGKQASNGAWEVYLARGDETVIVHDQSVIDATYRVDAIKPPVLTLTYLPLKLVQTIDIGSAD</sequence>
<dbReference type="PROSITE" id="PS51257">
    <property type="entry name" value="PROKAR_LIPOPROTEIN"/>
    <property type="match status" value="1"/>
</dbReference>
<evidence type="ECO:0000313" key="2">
    <source>
        <dbReference type="Proteomes" id="UP000826462"/>
    </source>
</evidence>
<protein>
    <recommendedName>
        <fullName evidence="3">Prolin-rich transmembrane protein</fullName>
    </recommendedName>
</protein>
<accession>A0ABX8URS4</accession>
<dbReference type="EMBL" id="CP080096">
    <property type="protein sequence ID" value="QYD71703.1"/>
    <property type="molecule type" value="Genomic_DNA"/>
</dbReference>
<dbReference type="RefSeq" id="WP_219801132.1">
    <property type="nucleotide sequence ID" value="NZ_CP080096.1"/>
</dbReference>
<gene>
    <name evidence="1" type="ORF">KZJ38_32450</name>
</gene>
<reference evidence="1 2" key="1">
    <citation type="submission" date="2021-07" db="EMBL/GenBank/DDBJ databases">
        <title>Paraburkholderia edwinii protects Aspergillus sp. from phenazines by acting as a toxin sponge.</title>
        <authorList>
            <person name="Dahlstrom K.M."/>
            <person name="Newman D.K."/>
        </authorList>
    </citation>
    <scope>NUCLEOTIDE SEQUENCE [LARGE SCALE GENOMIC DNA]</scope>
    <source>
        <strain evidence="1 2">Pe01</strain>
    </source>
</reference>
<proteinExistence type="predicted"/>
<name>A0ABX8URS4_9BURK</name>
<dbReference type="Proteomes" id="UP000826462">
    <property type="component" value="Chromosome 2"/>
</dbReference>
<organism evidence="1 2">
    <name type="scientific">Paraburkholderia edwinii</name>
    <dbReference type="NCBI Taxonomy" id="2861782"/>
    <lineage>
        <taxon>Bacteria</taxon>
        <taxon>Pseudomonadati</taxon>
        <taxon>Pseudomonadota</taxon>
        <taxon>Betaproteobacteria</taxon>
        <taxon>Burkholderiales</taxon>
        <taxon>Burkholderiaceae</taxon>
        <taxon>Paraburkholderia</taxon>
    </lineage>
</organism>